<dbReference type="AlphaFoldDB" id="A0A147BBJ0"/>
<sequence length="110" mass="12653">MFFCPSCLAFVFLASHRGHPSKHLCPCFHQKRHFTAVTCASEWTAFFFFFFGAFALLLLSFCFRHHNCKVPELLFRLFLFILLGKSAATITVAEEVFCDVFPAVCWPVSF</sequence>
<keyword evidence="1" id="KW-0812">Transmembrane</keyword>
<keyword evidence="1" id="KW-1133">Transmembrane helix</keyword>
<accession>A0A147BBJ0</accession>
<evidence type="ECO:0000256" key="1">
    <source>
        <dbReference type="SAM" id="Phobius"/>
    </source>
</evidence>
<evidence type="ECO:0000313" key="2">
    <source>
        <dbReference type="EMBL" id="JAR88111.1"/>
    </source>
</evidence>
<dbReference type="EMBL" id="GEGO01007293">
    <property type="protein sequence ID" value="JAR88111.1"/>
    <property type="molecule type" value="Transcribed_RNA"/>
</dbReference>
<feature type="transmembrane region" description="Helical" evidence="1">
    <location>
        <begin position="73"/>
        <end position="93"/>
    </location>
</feature>
<feature type="transmembrane region" description="Helical" evidence="1">
    <location>
        <begin position="42"/>
        <end position="61"/>
    </location>
</feature>
<protein>
    <submittedName>
        <fullName evidence="2">Uncharacterized protein</fullName>
    </submittedName>
</protein>
<organism evidence="2">
    <name type="scientific">Ixodes ricinus</name>
    <name type="common">Common tick</name>
    <name type="synonym">Acarus ricinus</name>
    <dbReference type="NCBI Taxonomy" id="34613"/>
    <lineage>
        <taxon>Eukaryota</taxon>
        <taxon>Metazoa</taxon>
        <taxon>Ecdysozoa</taxon>
        <taxon>Arthropoda</taxon>
        <taxon>Chelicerata</taxon>
        <taxon>Arachnida</taxon>
        <taxon>Acari</taxon>
        <taxon>Parasitiformes</taxon>
        <taxon>Ixodida</taxon>
        <taxon>Ixodoidea</taxon>
        <taxon>Ixodidae</taxon>
        <taxon>Ixodinae</taxon>
        <taxon>Ixodes</taxon>
    </lineage>
</organism>
<reference evidence="2" key="1">
    <citation type="journal article" date="2018" name="PLoS Negl. Trop. Dis.">
        <title>Sialome diversity of ticks revealed by RNAseq of single tick salivary glands.</title>
        <authorList>
            <person name="Perner J."/>
            <person name="Kropackova S."/>
            <person name="Kopacek P."/>
            <person name="Ribeiro J.M."/>
        </authorList>
    </citation>
    <scope>NUCLEOTIDE SEQUENCE</scope>
    <source>
        <strain evidence="2">Siblings of single egg batch collected in Ceske Budejovice</strain>
        <tissue evidence="2">Salivary glands</tissue>
    </source>
</reference>
<proteinExistence type="predicted"/>
<name>A0A147BBJ0_IXORI</name>
<keyword evidence="1" id="KW-0472">Membrane</keyword>